<evidence type="ECO:0000313" key="4">
    <source>
        <dbReference type="EMBL" id="BCR03870.1"/>
    </source>
</evidence>
<dbReference type="PANTHER" id="PTHR42855">
    <property type="entry name" value="ABC TRANSPORTER ATP-BINDING SUBUNIT"/>
    <property type="match status" value="1"/>
</dbReference>
<dbReference type="RefSeq" id="WP_221251310.1">
    <property type="nucleotide sequence ID" value="NZ_AP024355.1"/>
</dbReference>
<dbReference type="GO" id="GO:0005524">
    <property type="term" value="F:ATP binding"/>
    <property type="evidence" value="ECO:0007669"/>
    <property type="project" value="UniProtKB-KW"/>
</dbReference>
<keyword evidence="1" id="KW-0547">Nucleotide-binding</keyword>
<dbReference type="InterPro" id="IPR003439">
    <property type="entry name" value="ABC_transporter-like_ATP-bd"/>
</dbReference>
<evidence type="ECO:0000256" key="2">
    <source>
        <dbReference type="ARBA" id="ARBA00022840"/>
    </source>
</evidence>
<dbReference type="InterPro" id="IPR003593">
    <property type="entry name" value="AAA+_ATPase"/>
</dbReference>
<protein>
    <submittedName>
        <fullName evidence="4">ABC transporter ATP-binding protein</fullName>
    </submittedName>
</protein>
<dbReference type="InterPro" id="IPR032781">
    <property type="entry name" value="ABC_tran_Xtn"/>
</dbReference>
<reference evidence="4 5" key="2">
    <citation type="journal article" date="2021" name="Int. J. Syst. Evol. Microbiol.">
        <title>Isolation and Polyphasic Characterization of Desulfuromonas versatilis sp. Nov., an Electrogenic Bacteria Capable of Versatile Metabolism Isolated from a Graphene Oxide-Reducing Enrichment Culture.</title>
        <authorList>
            <person name="Xie L."/>
            <person name="Yoshida N."/>
            <person name="Ishii S."/>
            <person name="Meng L."/>
        </authorList>
    </citation>
    <scope>NUCLEOTIDE SEQUENCE [LARGE SCALE GENOMIC DNA]</scope>
    <source>
        <strain evidence="4 5">NIT-T3</strain>
    </source>
</reference>
<proteinExistence type="predicted"/>
<sequence length="544" mass="60700">MISAANVALSYGKRVIFKDVNIKFSPGNCYGLIGANGAGKSTFLKILAGEVEADKGEISVGAGERIAVLRQDQFAFDEHSVFDTVIMGHARLYEVMAEREAIYSKGEFTEEDGIRSGELEAEFAEMNGYEAESEAAVLLNGLGIPEELRHKKMKELEAGDKVRVLLAQALFGNPDVLLLDEPTNHLDLKSITWLEEFLYRFPNTVIVVSHDRHFLNQVCTHVADIDFGKITVYVGNYDFWYQASQLTLKQKQDENRKIADKASELKEFIQRFSSNASKAKQATSRKKLLEKLTVEEMPVSSRKYPFVVFKPERACGDIILEVKGLSKTVDGVEVLKNFDLIVNKGDKIAFVGGNSLAKTTLFQILAGELEPDAGSFRWGVTITNAYFPKENSAYFDNELNLIEWLCQFPPCDGESFARGFLGRMLFSGDEATKKTRVLSGGERVRCMLARMMLTGANALVLDEPTNHLDLESITALNNGLIAFSEVVLFASHDHQFVSTVANRIVELTPGGVIDRVMNFEEYLENPEVARQRDELYQGHGELKL</sequence>
<reference evidence="4 5" key="1">
    <citation type="journal article" date="2016" name="C (Basel)">
        <title>Selective Growth of and Electricity Production by Marine Exoelectrogenic Bacteria in Self-Aggregated Hydrogel of Microbially Reduced Graphene Oxide.</title>
        <authorList>
            <person name="Yoshida N."/>
            <person name="Goto Y."/>
            <person name="Miyata Y."/>
        </authorList>
    </citation>
    <scope>NUCLEOTIDE SEQUENCE [LARGE SCALE GENOMIC DNA]</scope>
    <source>
        <strain evidence="4 5">NIT-T3</strain>
    </source>
</reference>
<dbReference type="Pfam" id="PF12848">
    <property type="entry name" value="ABC_tran_Xtn"/>
    <property type="match status" value="1"/>
</dbReference>
<feature type="domain" description="ABC transporter" evidence="3">
    <location>
        <begin position="320"/>
        <end position="535"/>
    </location>
</feature>
<dbReference type="InterPro" id="IPR051309">
    <property type="entry name" value="ABCF_ATPase"/>
</dbReference>
<dbReference type="InterPro" id="IPR027417">
    <property type="entry name" value="P-loop_NTPase"/>
</dbReference>
<evidence type="ECO:0000256" key="1">
    <source>
        <dbReference type="ARBA" id="ARBA00022741"/>
    </source>
</evidence>
<gene>
    <name evidence="4" type="ORF">DESUT3_09390</name>
</gene>
<name>A0ABM8HQ56_9BACT</name>
<dbReference type="CDD" id="cd03221">
    <property type="entry name" value="ABCF_EF-3"/>
    <property type="match status" value="2"/>
</dbReference>
<dbReference type="SUPFAM" id="SSF52540">
    <property type="entry name" value="P-loop containing nucleoside triphosphate hydrolases"/>
    <property type="match status" value="2"/>
</dbReference>
<keyword evidence="5" id="KW-1185">Reference proteome</keyword>
<organism evidence="4 5">
    <name type="scientific">Desulfuromonas versatilis</name>
    <dbReference type="NCBI Taxonomy" id="2802975"/>
    <lineage>
        <taxon>Bacteria</taxon>
        <taxon>Pseudomonadati</taxon>
        <taxon>Thermodesulfobacteriota</taxon>
        <taxon>Desulfuromonadia</taxon>
        <taxon>Desulfuromonadales</taxon>
        <taxon>Desulfuromonadaceae</taxon>
        <taxon>Desulfuromonas</taxon>
    </lineage>
</organism>
<keyword evidence="2 4" id="KW-0067">ATP-binding</keyword>
<feature type="domain" description="ABC transporter" evidence="3">
    <location>
        <begin position="2"/>
        <end position="252"/>
    </location>
</feature>
<dbReference type="SMART" id="SM00382">
    <property type="entry name" value="AAA"/>
    <property type="match status" value="2"/>
</dbReference>
<accession>A0ABM8HQ56</accession>
<dbReference type="PANTHER" id="PTHR42855:SF2">
    <property type="entry name" value="DRUG RESISTANCE ABC TRANSPORTER,ATP-BINDING PROTEIN"/>
    <property type="match status" value="1"/>
</dbReference>
<dbReference type="PROSITE" id="PS50893">
    <property type="entry name" value="ABC_TRANSPORTER_2"/>
    <property type="match status" value="2"/>
</dbReference>
<dbReference type="Proteomes" id="UP001319827">
    <property type="component" value="Chromosome"/>
</dbReference>
<dbReference type="Pfam" id="PF00005">
    <property type="entry name" value="ABC_tran"/>
    <property type="match status" value="2"/>
</dbReference>
<evidence type="ECO:0000313" key="5">
    <source>
        <dbReference type="Proteomes" id="UP001319827"/>
    </source>
</evidence>
<evidence type="ECO:0000259" key="3">
    <source>
        <dbReference type="PROSITE" id="PS50893"/>
    </source>
</evidence>
<dbReference type="Gene3D" id="3.40.50.300">
    <property type="entry name" value="P-loop containing nucleotide triphosphate hydrolases"/>
    <property type="match status" value="2"/>
</dbReference>
<dbReference type="EMBL" id="AP024355">
    <property type="protein sequence ID" value="BCR03870.1"/>
    <property type="molecule type" value="Genomic_DNA"/>
</dbReference>